<reference evidence="1" key="1">
    <citation type="submission" date="2019-12" db="EMBL/GenBank/DDBJ databases">
        <title>Genome sequencing and annotation of Brassica cretica.</title>
        <authorList>
            <person name="Studholme D.J."/>
            <person name="Sarris P."/>
        </authorList>
    </citation>
    <scope>NUCLEOTIDE SEQUENCE</scope>
    <source>
        <strain evidence="1">PFS-109/04</strain>
        <tissue evidence="1">Leaf</tissue>
    </source>
</reference>
<name>A0A8S9RTC3_BRACR</name>
<comment type="caution">
    <text evidence="1">The sequence shown here is derived from an EMBL/GenBank/DDBJ whole genome shotgun (WGS) entry which is preliminary data.</text>
</comment>
<dbReference type="AlphaFoldDB" id="A0A8S9RTC3"/>
<dbReference type="Proteomes" id="UP000712600">
    <property type="component" value="Unassembled WGS sequence"/>
</dbReference>
<evidence type="ECO:0000313" key="1">
    <source>
        <dbReference type="EMBL" id="KAF3583442.1"/>
    </source>
</evidence>
<protein>
    <submittedName>
        <fullName evidence="1">Uncharacterized protein</fullName>
    </submittedName>
</protein>
<proteinExistence type="predicted"/>
<organism evidence="1 2">
    <name type="scientific">Brassica cretica</name>
    <name type="common">Mustard</name>
    <dbReference type="NCBI Taxonomy" id="69181"/>
    <lineage>
        <taxon>Eukaryota</taxon>
        <taxon>Viridiplantae</taxon>
        <taxon>Streptophyta</taxon>
        <taxon>Embryophyta</taxon>
        <taxon>Tracheophyta</taxon>
        <taxon>Spermatophyta</taxon>
        <taxon>Magnoliopsida</taxon>
        <taxon>eudicotyledons</taxon>
        <taxon>Gunneridae</taxon>
        <taxon>Pentapetalae</taxon>
        <taxon>rosids</taxon>
        <taxon>malvids</taxon>
        <taxon>Brassicales</taxon>
        <taxon>Brassicaceae</taxon>
        <taxon>Brassiceae</taxon>
        <taxon>Brassica</taxon>
    </lineage>
</organism>
<evidence type="ECO:0000313" key="2">
    <source>
        <dbReference type="Proteomes" id="UP000712600"/>
    </source>
</evidence>
<accession>A0A8S9RTC3</accession>
<gene>
    <name evidence="1" type="ORF">F2Q69_00030857</name>
</gene>
<sequence>MRVFNAALDESFRESRNSHFKAEKAERELFGFRKEVEKQSRRQAELHSRALVRAERRGEEGERLSPK</sequence>
<dbReference type="EMBL" id="QGKX02000088">
    <property type="protein sequence ID" value="KAF3583442.1"/>
    <property type="molecule type" value="Genomic_DNA"/>
</dbReference>